<sequence>MWATGIAIPLRREVIHMCEMFIVVFAALSFLVALINLIIVLIDKIKR</sequence>
<feature type="transmembrane region" description="Helical" evidence="1">
    <location>
        <begin position="20"/>
        <end position="42"/>
    </location>
</feature>
<dbReference type="EMBL" id="CP009933">
    <property type="protein sequence ID" value="AKA70576.1"/>
    <property type="molecule type" value="Genomic_DNA"/>
</dbReference>
<evidence type="ECO:0000313" key="2">
    <source>
        <dbReference type="EMBL" id="AKA70576.1"/>
    </source>
</evidence>
<accession>A0A0E3GRM4</accession>
<gene>
    <name evidence="2" type="ORF">CSCA_3451</name>
</gene>
<dbReference type="HOGENOM" id="CLU_210849_0_0_9"/>
<dbReference type="STRING" id="1548.CSCA_3451"/>
<proteinExistence type="predicted"/>
<keyword evidence="1" id="KW-0812">Transmembrane</keyword>
<organism evidence="2 3">
    <name type="scientific">Clostridium scatologenes</name>
    <dbReference type="NCBI Taxonomy" id="1548"/>
    <lineage>
        <taxon>Bacteria</taxon>
        <taxon>Bacillati</taxon>
        <taxon>Bacillota</taxon>
        <taxon>Clostridia</taxon>
        <taxon>Eubacteriales</taxon>
        <taxon>Clostridiaceae</taxon>
        <taxon>Clostridium</taxon>
    </lineage>
</organism>
<evidence type="ECO:0000256" key="1">
    <source>
        <dbReference type="SAM" id="Phobius"/>
    </source>
</evidence>
<evidence type="ECO:0008006" key="4">
    <source>
        <dbReference type="Google" id="ProtNLM"/>
    </source>
</evidence>
<dbReference type="KEGG" id="csq:CSCA_3451"/>
<dbReference type="AlphaFoldDB" id="A0A0E3GRM4"/>
<keyword evidence="1" id="KW-1133">Transmembrane helix</keyword>
<name>A0A0E3GRM4_CLOSL</name>
<protein>
    <recommendedName>
        <fullName evidence="4">Holin-like toxin</fullName>
    </recommendedName>
</protein>
<evidence type="ECO:0000313" key="3">
    <source>
        <dbReference type="Proteomes" id="UP000033115"/>
    </source>
</evidence>
<keyword evidence="1" id="KW-0472">Membrane</keyword>
<reference evidence="2 3" key="1">
    <citation type="journal article" date="2015" name="J. Biotechnol.">
        <title>Complete genome sequence of a malodorant-producing acetogen, Clostridium scatologenes ATCC 25775(T).</title>
        <authorList>
            <person name="Zhu Z."/>
            <person name="Guo T."/>
            <person name="Zheng H."/>
            <person name="Song T."/>
            <person name="Ouyang P."/>
            <person name="Xie J."/>
        </authorList>
    </citation>
    <scope>NUCLEOTIDE SEQUENCE [LARGE SCALE GENOMIC DNA]</scope>
    <source>
        <strain evidence="2 3">ATCC 25775</strain>
    </source>
</reference>
<dbReference type="Proteomes" id="UP000033115">
    <property type="component" value="Chromosome"/>
</dbReference>
<keyword evidence="3" id="KW-1185">Reference proteome</keyword>